<feature type="binding site" evidence="6">
    <location>
        <begin position="340"/>
        <end position="342"/>
    </location>
    <ligand>
        <name>NADP(+)</name>
        <dbReference type="ChEBI" id="CHEBI:58349"/>
    </ligand>
</feature>
<dbReference type="PANTHER" id="PTHR43170">
    <property type="entry name" value="GMP REDUCTASE"/>
    <property type="match status" value="1"/>
</dbReference>
<dbReference type="InterPro" id="IPR046342">
    <property type="entry name" value="CBS_dom_sf"/>
</dbReference>
<dbReference type="InterPro" id="IPR005990">
    <property type="entry name" value="IMP_DH"/>
</dbReference>
<comment type="cofactor">
    <cofactor evidence="6">
        <name>a monovalent cation</name>
        <dbReference type="ChEBI" id="CHEBI:60242"/>
    </cofactor>
</comment>
<dbReference type="CDD" id="cd02205">
    <property type="entry name" value="CBS_pair_SF"/>
    <property type="match status" value="1"/>
</dbReference>
<evidence type="ECO:0000313" key="11">
    <source>
        <dbReference type="EMBL" id="ADW06797.1"/>
    </source>
</evidence>
<comment type="similarity">
    <text evidence="6">Belongs to the IMPDH/GMPR family. GuaB1 subfamily.</text>
</comment>
<dbReference type="KEGG" id="sfa:Sfla_5400"/>
<dbReference type="CDD" id="cd00381">
    <property type="entry name" value="IMPDH"/>
    <property type="match status" value="1"/>
</dbReference>
<feature type="binding site" description="in other chain" evidence="8">
    <location>
        <position position="342"/>
    </location>
    <ligand>
        <name>K(+)</name>
        <dbReference type="ChEBI" id="CHEBI:29103"/>
        <note>ligand shared between two tetrameric partners</note>
    </ligand>
</feature>
<dbReference type="FunFam" id="3.20.20.70:FF:000108">
    <property type="entry name" value="IMP dehydrogenase family protein"/>
    <property type="match status" value="1"/>
</dbReference>
<dbReference type="PIRSF" id="PIRSF000130">
    <property type="entry name" value="IMPDH"/>
    <property type="match status" value="1"/>
</dbReference>
<reference evidence="11 12" key="1">
    <citation type="submission" date="2011-01" db="EMBL/GenBank/DDBJ databases">
        <title>Complete sequence of chromosome of Streptomyces flavogriseus ATCC 33331.</title>
        <authorList>
            <consortium name="US DOE Joint Genome Institute"/>
            <person name="Lucas S."/>
            <person name="Copeland A."/>
            <person name="Lapidus A."/>
            <person name="Cheng J.-F."/>
            <person name="Goodwin L."/>
            <person name="Pitluck S."/>
            <person name="Davenport K."/>
            <person name="Detter J.C."/>
            <person name="Han C."/>
            <person name="Tapia R."/>
            <person name="Land M."/>
            <person name="Hauser L."/>
            <person name="Kyrpides N."/>
            <person name="Ivanova N."/>
            <person name="Ovchinnikova G."/>
            <person name="Pagani I."/>
            <person name="Brumm P."/>
            <person name="Mead D."/>
            <person name="Woyke T."/>
        </authorList>
    </citation>
    <scope>NUCLEOTIDE SEQUENCE [LARGE SCALE GENOMIC DNA]</scope>
    <source>
        <strain evidence="12">ATCC 33331 / IAF-45CD</strain>
    </source>
</reference>
<evidence type="ECO:0000256" key="1">
    <source>
        <dbReference type="ARBA" id="ARBA00022726"/>
    </source>
</evidence>
<gene>
    <name evidence="6" type="primary">guaB1</name>
    <name evidence="11" type="ordered locus">Sfla_5400</name>
</gene>
<feature type="binding site" evidence="6">
    <location>
        <begin position="290"/>
        <end position="292"/>
    </location>
    <ligand>
        <name>NADP(+)</name>
        <dbReference type="ChEBI" id="CHEBI:58349"/>
    </ligand>
</feature>
<evidence type="ECO:0000256" key="7">
    <source>
        <dbReference type="PIRSR" id="PIRSR000130-3"/>
    </source>
</evidence>
<name>A0A8D4BDF0_STRFA</name>
<evidence type="ECO:0000256" key="8">
    <source>
        <dbReference type="PIRSR" id="PIRSR000130-4"/>
    </source>
</evidence>
<keyword evidence="7" id="KW-0520">NAD</keyword>
<dbReference type="InterPro" id="IPR000644">
    <property type="entry name" value="CBS_dom"/>
</dbReference>
<keyword evidence="1 6" id="KW-0660">Purine salvage</keyword>
<evidence type="ECO:0000256" key="5">
    <source>
        <dbReference type="ARBA" id="ARBA00023122"/>
    </source>
</evidence>
<comment type="catalytic activity">
    <reaction evidence="6">
        <text>IMP + NH4(+) + NADP(+) = GMP + NADPH + 2 H(+)</text>
        <dbReference type="Rhea" id="RHEA:17185"/>
        <dbReference type="ChEBI" id="CHEBI:15378"/>
        <dbReference type="ChEBI" id="CHEBI:28938"/>
        <dbReference type="ChEBI" id="CHEBI:57783"/>
        <dbReference type="ChEBI" id="CHEBI:58053"/>
        <dbReference type="ChEBI" id="CHEBI:58115"/>
        <dbReference type="ChEBI" id="CHEBI:58349"/>
        <dbReference type="EC" id="1.7.1.7"/>
    </reaction>
</comment>
<dbReference type="InterPro" id="IPR050139">
    <property type="entry name" value="GMP_reductase"/>
</dbReference>
<comment type="pathway">
    <text evidence="6">Purine metabolism; IMP biosynthesis via salvage pathway.</text>
</comment>
<dbReference type="PROSITE" id="PS51371">
    <property type="entry name" value="CBS"/>
    <property type="match status" value="2"/>
</dbReference>
<feature type="domain" description="CBS" evidence="10">
    <location>
        <begin position="198"/>
        <end position="256"/>
    </location>
</feature>
<evidence type="ECO:0000256" key="4">
    <source>
        <dbReference type="ARBA" id="ARBA00023002"/>
    </source>
</evidence>
<evidence type="ECO:0000259" key="10">
    <source>
        <dbReference type="PROSITE" id="PS51371"/>
    </source>
</evidence>
<feature type="active site" description="Thioimidate intermediate" evidence="6">
    <location>
        <position position="347"/>
    </location>
</feature>
<dbReference type="Pfam" id="PF00478">
    <property type="entry name" value="IMPDH"/>
    <property type="match status" value="1"/>
</dbReference>
<dbReference type="GO" id="GO:0003920">
    <property type="term" value="F:GMP reductase activity"/>
    <property type="evidence" value="ECO:0007669"/>
    <property type="project" value="UniProtKB-UniRule"/>
</dbReference>
<dbReference type="EMBL" id="CP002475">
    <property type="protein sequence ID" value="ADW06797.1"/>
    <property type="molecule type" value="Genomic_DNA"/>
</dbReference>
<dbReference type="InterPro" id="IPR001093">
    <property type="entry name" value="IMP_DH_GMPRt"/>
</dbReference>
<dbReference type="SUPFAM" id="SSF51412">
    <property type="entry name" value="Inosine monophosphate dehydrogenase (IMPDH)"/>
    <property type="match status" value="1"/>
</dbReference>
<keyword evidence="3 6" id="KW-0521">NADP</keyword>
<sequence>MPGPRAASLEELTNAGAYCCVFVETTCTVSYEKMVLMRFLEPGTGRYTTSPSVPYDLTYDDVFMVPGRSAVGSRQAVDLSSPDGSGTTIPLVVANMTAIAGRRMAETIARRGGLVVIPQDIPIEVVTEVIGWVKKRHLVLDTPIVLAPGQTVADALSLLHKRAHGAGVVVDAGNRPVGVVTDHDLTGVDRFTQLSEVMSKDLVVLDADIDPREAFNKLDGANRKLAPAVDADGRLVGILTRKAALRATLYTPATDADGKLRIAAAVGINGDVAGKAKQLLDAGVDTLVVDTAHGHQESMISAVAAVRALDPAVPIVAGNVVAAEGVRDLIEAGADIIKVGVGPGAMCTTRMMTGVGRPQFSAVLECAAEARKHGKHVWADGGVRHPRDVAMALAAGASNVMIGSWFAGTYESPGDLQQSADGRYYKESFGMASARAVRNRTSEESAYDRARKGLFEEGISTSRMFLDPTRPGVEDLIDSIIAGVRSSCTYAGASSLEEFAEKAVVGVQSAAGYAEGKPLHASWS</sequence>
<evidence type="ECO:0000256" key="6">
    <source>
        <dbReference type="HAMAP-Rule" id="MF_02250"/>
    </source>
</evidence>
<keyword evidence="5 9" id="KW-0129">CBS domain</keyword>
<feature type="domain" description="CBS" evidence="10">
    <location>
        <begin position="139"/>
        <end position="196"/>
    </location>
</feature>
<feature type="binding site" evidence="7">
    <location>
        <begin position="290"/>
        <end position="292"/>
    </location>
    <ligand>
        <name>NAD(+)</name>
        <dbReference type="ChEBI" id="CHEBI:57540"/>
    </ligand>
</feature>
<feature type="binding site" description="in other chain" evidence="8">
    <location>
        <position position="344"/>
    </location>
    <ligand>
        <name>K(+)</name>
        <dbReference type="ChEBI" id="CHEBI:29103"/>
        <note>ligand shared between two tetrameric partners</note>
    </ligand>
</feature>
<keyword evidence="2" id="KW-0677">Repeat</keyword>
<dbReference type="Proteomes" id="UP000002066">
    <property type="component" value="Chromosome"/>
</dbReference>
<dbReference type="SUPFAM" id="SSF54631">
    <property type="entry name" value="CBS-domain pair"/>
    <property type="match status" value="1"/>
</dbReference>
<feature type="binding site" description="in other chain" evidence="8">
    <location>
        <position position="347"/>
    </location>
    <ligand>
        <name>K(+)</name>
        <dbReference type="ChEBI" id="CHEBI:29103"/>
        <note>ligand shared between two tetrameric partners</note>
    </ligand>
</feature>
<comment type="function">
    <text evidence="6">Involved in the purine-salvage pathway. Catalyzes the NADPH-dependent conversion of GMP to IMP.</text>
</comment>
<keyword evidence="4 6" id="KW-0560">Oxidoreductase</keyword>
<dbReference type="GO" id="GO:0032264">
    <property type="term" value="P:IMP salvage"/>
    <property type="evidence" value="ECO:0007669"/>
    <property type="project" value="UniProtKB-UniRule"/>
</dbReference>
<dbReference type="InterPro" id="IPR013785">
    <property type="entry name" value="Aldolase_TIM"/>
</dbReference>
<dbReference type="SMART" id="SM00116">
    <property type="entry name" value="CBS"/>
    <property type="match status" value="2"/>
</dbReference>
<dbReference type="GO" id="GO:0003938">
    <property type="term" value="F:IMP dehydrogenase activity"/>
    <property type="evidence" value="ECO:0007669"/>
    <property type="project" value="InterPro"/>
</dbReference>
<feature type="binding site" evidence="7">
    <location>
        <begin position="340"/>
        <end position="342"/>
    </location>
    <ligand>
        <name>NAD(+)</name>
        <dbReference type="ChEBI" id="CHEBI:57540"/>
    </ligand>
</feature>
<dbReference type="NCBIfam" id="NF005869">
    <property type="entry name" value="PRK07807.1"/>
    <property type="match status" value="1"/>
</dbReference>
<evidence type="ECO:0000256" key="2">
    <source>
        <dbReference type="ARBA" id="ARBA00022737"/>
    </source>
</evidence>
<dbReference type="Pfam" id="PF00571">
    <property type="entry name" value="CBS"/>
    <property type="match status" value="2"/>
</dbReference>
<dbReference type="InterPro" id="IPR005991">
    <property type="entry name" value="GUAB1"/>
</dbReference>
<protein>
    <recommendedName>
        <fullName evidence="6">GMP reductase</fullName>
        <ecNumber evidence="6">1.7.1.7</ecNumber>
    </recommendedName>
    <alternativeName>
        <fullName evidence="6">Guanosine 5'-monophosphate reductase</fullName>
        <shortName evidence="6">GMPR</shortName>
    </alternativeName>
</protein>
<dbReference type="AlphaFoldDB" id="A0A8D4BDF0"/>
<dbReference type="GO" id="GO:0006166">
    <property type="term" value="P:purine ribonucleoside salvage"/>
    <property type="evidence" value="ECO:0007669"/>
    <property type="project" value="UniProtKB-KW"/>
</dbReference>
<dbReference type="PANTHER" id="PTHR43170:SF5">
    <property type="entry name" value="GMP REDUCTASE"/>
    <property type="match status" value="1"/>
</dbReference>
<dbReference type="GO" id="GO:0005829">
    <property type="term" value="C:cytosol"/>
    <property type="evidence" value="ECO:0007669"/>
    <property type="project" value="TreeGrafter"/>
</dbReference>
<evidence type="ECO:0000256" key="9">
    <source>
        <dbReference type="PROSITE-ProRule" id="PRU00703"/>
    </source>
</evidence>
<dbReference type="NCBIfam" id="TIGR01303">
    <property type="entry name" value="IMP_DH_rel_1"/>
    <property type="match status" value="1"/>
</dbReference>
<dbReference type="Gene3D" id="3.20.20.70">
    <property type="entry name" value="Aldolase class I"/>
    <property type="match status" value="1"/>
</dbReference>
<keyword evidence="8" id="KW-0630">Potassium</keyword>
<dbReference type="SMART" id="SM01240">
    <property type="entry name" value="IMPDH"/>
    <property type="match status" value="1"/>
</dbReference>
<organism evidence="11 12">
    <name type="scientific">Streptomyces pratensis (strain ATCC 33331 / IAF-45CD)</name>
    <dbReference type="NCBI Taxonomy" id="591167"/>
    <lineage>
        <taxon>Bacteria</taxon>
        <taxon>Bacillati</taxon>
        <taxon>Actinomycetota</taxon>
        <taxon>Actinomycetes</taxon>
        <taxon>Kitasatosporales</taxon>
        <taxon>Streptomycetaceae</taxon>
        <taxon>Streptomyces</taxon>
    </lineage>
</organism>
<proteinExistence type="inferred from homology"/>
<evidence type="ECO:0000313" key="12">
    <source>
        <dbReference type="Proteomes" id="UP000002066"/>
    </source>
</evidence>
<accession>A0A8D4BDF0</accession>
<dbReference type="EC" id="1.7.1.7" evidence="6"/>
<dbReference type="HAMAP" id="MF_02250">
    <property type="entry name" value="GMPR_GuaB1"/>
    <property type="match status" value="1"/>
</dbReference>
<evidence type="ECO:0000256" key="3">
    <source>
        <dbReference type="ARBA" id="ARBA00022857"/>
    </source>
</evidence>